<proteinExistence type="inferred from homology"/>
<dbReference type="Gene3D" id="3.40.190.150">
    <property type="entry name" value="Bordetella uptake gene, domain 1"/>
    <property type="match status" value="1"/>
</dbReference>
<protein>
    <submittedName>
        <fullName evidence="2">Tripartite tricarboxylate transporter substrate binding protein</fullName>
    </submittedName>
</protein>
<dbReference type="PIRSF" id="PIRSF017082">
    <property type="entry name" value="YflP"/>
    <property type="match status" value="1"/>
</dbReference>
<dbReference type="EMBL" id="SACL01000001">
    <property type="protein sequence ID" value="RVT99167.1"/>
    <property type="molecule type" value="Genomic_DNA"/>
</dbReference>
<dbReference type="CDD" id="cd07012">
    <property type="entry name" value="PBP2_Bug_TTT"/>
    <property type="match status" value="1"/>
</dbReference>
<dbReference type="PANTHER" id="PTHR42928:SF5">
    <property type="entry name" value="BLR1237 PROTEIN"/>
    <property type="match status" value="1"/>
</dbReference>
<evidence type="ECO:0000313" key="2">
    <source>
        <dbReference type="EMBL" id="RVT99167.1"/>
    </source>
</evidence>
<comment type="caution">
    <text evidence="2">The sequence shown here is derived from an EMBL/GenBank/DDBJ whole genome shotgun (WGS) entry which is preliminary data.</text>
</comment>
<organism evidence="2 3">
    <name type="scientific">Rhodovarius crocodyli</name>
    <dbReference type="NCBI Taxonomy" id="1979269"/>
    <lineage>
        <taxon>Bacteria</taxon>
        <taxon>Pseudomonadati</taxon>
        <taxon>Pseudomonadota</taxon>
        <taxon>Alphaproteobacteria</taxon>
        <taxon>Acetobacterales</taxon>
        <taxon>Roseomonadaceae</taxon>
        <taxon>Rhodovarius</taxon>
    </lineage>
</organism>
<dbReference type="InterPro" id="IPR042100">
    <property type="entry name" value="Bug_dom1"/>
</dbReference>
<sequence>MARCCRTRRRGSASRLTRIGCGHIPPSRVQAMSKRLLPLLAALLLAAPAFAQAPFRAEREVRLLCGFAPGGTCDILSRLLADQLTPVVGQRVVVENRTGATGTIAAEVVARGNPDGHLVILVPMNLPSVMPVTPGVRIPFDVDRDITPIASIANVYNMLVVGPNSSMRSVQDVLTAARASGARLSYASTGNGSSQHLAGAMFARAAGAEMLHVPFRGGAPAIVEIAAGRVDMMFGNMPEFLGQIRDGGLRPLAYGASRASPLMPDLPLISATIPGFEVRSWFGVFGPGHMSEQALLGWENALRQVSENPEFRRRMAENAMEIIFDGPAGFRRMIQEDRARWAEVIRAANIRAD</sequence>
<gene>
    <name evidence="2" type="ORF">EOD42_03445</name>
</gene>
<keyword evidence="3" id="KW-1185">Reference proteome</keyword>
<dbReference type="SUPFAM" id="SSF53850">
    <property type="entry name" value="Periplasmic binding protein-like II"/>
    <property type="match status" value="1"/>
</dbReference>
<comment type="similarity">
    <text evidence="1">Belongs to the UPF0065 (bug) family.</text>
</comment>
<dbReference type="Pfam" id="PF03401">
    <property type="entry name" value="TctC"/>
    <property type="match status" value="1"/>
</dbReference>
<evidence type="ECO:0000256" key="1">
    <source>
        <dbReference type="ARBA" id="ARBA00006987"/>
    </source>
</evidence>
<dbReference type="InterPro" id="IPR005064">
    <property type="entry name" value="BUG"/>
</dbReference>
<reference evidence="2 3" key="1">
    <citation type="submission" date="2019-01" db="EMBL/GenBank/DDBJ databases">
        <authorList>
            <person name="Chen W.-M."/>
        </authorList>
    </citation>
    <scope>NUCLEOTIDE SEQUENCE [LARGE SCALE GENOMIC DNA]</scope>
    <source>
        <strain evidence="2 3">CCP-6</strain>
    </source>
</reference>
<accession>A0A437MNF3</accession>
<dbReference type="OrthoDB" id="7374763at2"/>
<dbReference type="Proteomes" id="UP000282957">
    <property type="component" value="Unassembled WGS sequence"/>
</dbReference>
<dbReference type="Gene3D" id="3.40.190.10">
    <property type="entry name" value="Periplasmic binding protein-like II"/>
    <property type="match status" value="1"/>
</dbReference>
<name>A0A437MNF3_9PROT</name>
<dbReference type="PANTHER" id="PTHR42928">
    <property type="entry name" value="TRICARBOXYLATE-BINDING PROTEIN"/>
    <property type="match status" value="1"/>
</dbReference>
<dbReference type="AlphaFoldDB" id="A0A437MNF3"/>
<evidence type="ECO:0000313" key="3">
    <source>
        <dbReference type="Proteomes" id="UP000282957"/>
    </source>
</evidence>